<name>A0A8J4DYN9_9ACTN</name>
<dbReference type="EMBL" id="BOPG01000012">
    <property type="protein sequence ID" value="GIJ54851.1"/>
    <property type="molecule type" value="Genomic_DNA"/>
</dbReference>
<dbReference type="InterPro" id="IPR001910">
    <property type="entry name" value="Inosine/uridine_hydrolase_dom"/>
</dbReference>
<dbReference type="GO" id="GO:0008477">
    <property type="term" value="F:purine nucleosidase activity"/>
    <property type="evidence" value="ECO:0007669"/>
    <property type="project" value="TreeGrafter"/>
</dbReference>
<dbReference type="InterPro" id="IPR015910">
    <property type="entry name" value="I/U_nuclsd_hydro_CS"/>
</dbReference>
<proteinExistence type="predicted"/>
<evidence type="ECO:0000313" key="4">
    <source>
        <dbReference type="EMBL" id="GIJ54851.1"/>
    </source>
</evidence>
<accession>A0A8J4DYN9</accession>
<dbReference type="InterPro" id="IPR036452">
    <property type="entry name" value="Ribo_hydro-like"/>
</dbReference>
<sequence>MVQRILIDCDPGIDDAVALMVAGATPAVSVQAVTATFGNVGLDGTSRNALAVCELVGLDVPVYAGADRPLVRDVIGGRTFHGDTGLGGVDLPPPARAVASGHAVTAIRAVVNRFPGEITLVVTGAMTNVALALRLDPGIAAGIQRIVFMGGSTEAGNVTPAAEFNAFADPHAMRVVLESGIPLTMFGLNVTHQVLATPDRIARIRGLGNPVADAAATMLGFYAESYRATYGWPGAALHDPCTIAHLLDPTLFTLRPMHVSVDTNEGQNFGRTTCDARRLTGRSANVDVAVTADADRFFDLLTTALAQYDRSRL</sequence>
<protein>
    <recommendedName>
        <fullName evidence="3">Inosine/uridine-preferring nucleoside hydrolase domain-containing protein</fullName>
    </recommendedName>
</protein>
<comment type="caution">
    <text evidence="4">The sequence shown here is derived from an EMBL/GenBank/DDBJ whole genome shotgun (WGS) entry which is preliminary data.</text>
</comment>
<dbReference type="PROSITE" id="PS01247">
    <property type="entry name" value="IUNH"/>
    <property type="match status" value="1"/>
</dbReference>
<dbReference type="RefSeq" id="WP_203990579.1">
    <property type="nucleotide sequence ID" value="NZ_BOPG01000012.1"/>
</dbReference>
<evidence type="ECO:0000256" key="2">
    <source>
        <dbReference type="ARBA" id="ARBA00023295"/>
    </source>
</evidence>
<dbReference type="GO" id="GO:0045437">
    <property type="term" value="F:uridine nucleosidase activity"/>
    <property type="evidence" value="ECO:0007669"/>
    <property type="project" value="UniProtKB-ARBA"/>
</dbReference>
<organism evidence="4 5">
    <name type="scientific">Virgisporangium aurantiacum</name>
    <dbReference type="NCBI Taxonomy" id="175570"/>
    <lineage>
        <taxon>Bacteria</taxon>
        <taxon>Bacillati</taxon>
        <taxon>Actinomycetota</taxon>
        <taxon>Actinomycetes</taxon>
        <taxon>Micromonosporales</taxon>
        <taxon>Micromonosporaceae</taxon>
        <taxon>Virgisporangium</taxon>
    </lineage>
</organism>
<keyword evidence="2" id="KW-0326">Glycosidase</keyword>
<evidence type="ECO:0000259" key="3">
    <source>
        <dbReference type="Pfam" id="PF01156"/>
    </source>
</evidence>
<dbReference type="GO" id="GO:0006152">
    <property type="term" value="P:purine nucleoside catabolic process"/>
    <property type="evidence" value="ECO:0007669"/>
    <property type="project" value="TreeGrafter"/>
</dbReference>
<dbReference type="Gene3D" id="3.90.245.10">
    <property type="entry name" value="Ribonucleoside hydrolase-like"/>
    <property type="match status" value="1"/>
</dbReference>
<dbReference type="InterPro" id="IPR023186">
    <property type="entry name" value="IUNH"/>
</dbReference>
<gene>
    <name evidence="4" type="ORF">Vau01_023670</name>
</gene>
<evidence type="ECO:0000256" key="1">
    <source>
        <dbReference type="ARBA" id="ARBA00022801"/>
    </source>
</evidence>
<keyword evidence="5" id="KW-1185">Reference proteome</keyword>
<dbReference type="AlphaFoldDB" id="A0A8J4DYN9"/>
<dbReference type="GO" id="GO:0005829">
    <property type="term" value="C:cytosol"/>
    <property type="evidence" value="ECO:0007669"/>
    <property type="project" value="TreeGrafter"/>
</dbReference>
<evidence type="ECO:0000313" key="5">
    <source>
        <dbReference type="Proteomes" id="UP000612585"/>
    </source>
</evidence>
<keyword evidence="1" id="KW-0378">Hydrolase</keyword>
<feature type="domain" description="Inosine/uridine-preferring nucleoside hydrolase" evidence="3">
    <location>
        <begin position="5"/>
        <end position="299"/>
    </location>
</feature>
<dbReference type="Pfam" id="PF01156">
    <property type="entry name" value="IU_nuc_hydro"/>
    <property type="match status" value="1"/>
</dbReference>
<dbReference type="Proteomes" id="UP000612585">
    <property type="component" value="Unassembled WGS sequence"/>
</dbReference>
<dbReference type="PANTHER" id="PTHR12304:SF4">
    <property type="entry name" value="URIDINE NUCLEOSIDASE"/>
    <property type="match status" value="1"/>
</dbReference>
<reference evidence="4" key="1">
    <citation type="submission" date="2021-01" db="EMBL/GenBank/DDBJ databases">
        <title>Whole genome shotgun sequence of Virgisporangium aurantiacum NBRC 16421.</title>
        <authorList>
            <person name="Komaki H."/>
            <person name="Tamura T."/>
        </authorList>
    </citation>
    <scope>NUCLEOTIDE SEQUENCE</scope>
    <source>
        <strain evidence="4">NBRC 16421</strain>
    </source>
</reference>
<dbReference type="SUPFAM" id="SSF53590">
    <property type="entry name" value="Nucleoside hydrolase"/>
    <property type="match status" value="1"/>
</dbReference>
<dbReference type="CDD" id="cd02651">
    <property type="entry name" value="nuc_hydro_IU_UC_XIUA"/>
    <property type="match status" value="1"/>
</dbReference>
<dbReference type="PANTHER" id="PTHR12304">
    <property type="entry name" value="INOSINE-URIDINE PREFERRING NUCLEOSIDE HYDROLASE"/>
    <property type="match status" value="1"/>
</dbReference>